<dbReference type="PANTHER" id="PTHR36505:SF1">
    <property type="entry name" value="BLR1072 PROTEIN"/>
    <property type="match status" value="1"/>
</dbReference>
<name>A0A4D7QL64_9HYPH</name>
<dbReference type="RefSeq" id="WP_137099438.1">
    <property type="nucleotide sequence ID" value="NZ_CP039865.1"/>
</dbReference>
<dbReference type="SUPFAM" id="SSF50346">
    <property type="entry name" value="PRC-barrel domain"/>
    <property type="match status" value="1"/>
</dbReference>
<dbReference type="Pfam" id="PF05239">
    <property type="entry name" value="PRC"/>
    <property type="match status" value="1"/>
</dbReference>
<dbReference type="InterPro" id="IPR027275">
    <property type="entry name" value="PRC-brl_dom"/>
</dbReference>
<evidence type="ECO:0000256" key="1">
    <source>
        <dbReference type="SAM" id="SignalP"/>
    </source>
</evidence>
<dbReference type="Gene3D" id="2.30.30.240">
    <property type="entry name" value="PRC-barrel domain"/>
    <property type="match status" value="1"/>
</dbReference>
<accession>A0A4D7QL64</accession>
<sequence>MNRLFITTALTLSLVGGAFAQTATPAAPTAAARASTTLGLTDVTSSSILGVAIYSPKSVMSAGGTPMPRPVNASAVTPAPAAPALMSDADFQAMRDSHDNIGDVTNFVMSTDGRISHVVLGVGGFLGIGEKSVAVAWTEIRWMRDSKGKLFGIVQRTKDQLQSAPNFVDRT</sequence>
<gene>
    <name evidence="3" type="ORF">E8L99_10260</name>
</gene>
<evidence type="ECO:0000259" key="2">
    <source>
        <dbReference type="Pfam" id="PF05239"/>
    </source>
</evidence>
<dbReference type="KEGG" id="paqt:E8L99_10260"/>
<feature type="chain" id="PRO_5020927136" description="PRC-barrel domain-containing protein" evidence="1">
    <location>
        <begin position="21"/>
        <end position="171"/>
    </location>
</feature>
<proteinExistence type="predicted"/>
<evidence type="ECO:0000313" key="3">
    <source>
        <dbReference type="EMBL" id="QCK86106.1"/>
    </source>
</evidence>
<keyword evidence="1" id="KW-0732">Signal</keyword>
<dbReference type="Proteomes" id="UP000298588">
    <property type="component" value="Chromosome"/>
</dbReference>
<protein>
    <recommendedName>
        <fullName evidence="2">PRC-barrel domain-containing protein</fullName>
    </recommendedName>
</protein>
<dbReference type="EMBL" id="CP039865">
    <property type="protein sequence ID" value="QCK86106.1"/>
    <property type="molecule type" value="Genomic_DNA"/>
</dbReference>
<organism evidence="3 4">
    <name type="scientific">Phreatobacter aquaticus</name>
    <dbReference type="NCBI Taxonomy" id="2570229"/>
    <lineage>
        <taxon>Bacteria</taxon>
        <taxon>Pseudomonadati</taxon>
        <taxon>Pseudomonadota</taxon>
        <taxon>Alphaproteobacteria</taxon>
        <taxon>Hyphomicrobiales</taxon>
        <taxon>Phreatobacteraceae</taxon>
        <taxon>Phreatobacter</taxon>
    </lineage>
</organism>
<dbReference type="AlphaFoldDB" id="A0A4D7QL64"/>
<feature type="domain" description="PRC-barrel" evidence="2">
    <location>
        <begin position="99"/>
        <end position="160"/>
    </location>
</feature>
<keyword evidence="4" id="KW-1185">Reference proteome</keyword>
<reference evidence="3 4" key="1">
    <citation type="submission" date="2019-04" db="EMBL/GenBank/DDBJ databases">
        <title>Phreatobacter aquaticus sp. nov.</title>
        <authorList>
            <person name="Choi A."/>
            <person name="Baek K."/>
        </authorList>
    </citation>
    <scope>NUCLEOTIDE SEQUENCE [LARGE SCALE GENOMIC DNA]</scope>
    <source>
        <strain evidence="3 4">NMCR1094</strain>
    </source>
</reference>
<dbReference type="PANTHER" id="PTHR36505">
    <property type="entry name" value="BLR1072 PROTEIN"/>
    <property type="match status" value="1"/>
</dbReference>
<dbReference type="InterPro" id="IPR011033">
    <property type="entry name" value="PRC_barrel-like_sf"/>
</dbReference>
<evidence type="ECO:0000313" key="4">
    <source>
        <dbReference type="Proteomes" id="UP000298588"/>
    </source>
</evidence>
<feature type="signal peptide" evidence="1">
    <location>
        <begin position="1"/>
        <end position="20"/>
    </location>
</feature>
<dbReference type="OrthoDB" id="7274881at2"/>